<evidence type="ECO:0000313" key="3">
    <source>
        <dbReference type="EMBL" id="EWC43422.1"/>
    </source>
</evidence>
<feature type="region of interest" description="Disordered" evidence="1">
    <location>
        <begin position="268"/>
        <end position="301"/>
    </location>
</feature>
<reference evidence="3 4" key="1">
    <citation type="submission" date="2013-05" db="EMBL/GenBank/DDBJ databases">
        <title>Drechslerella stenobrocha genome reveals carnivorous origination and mechanical trapping mechanism of predatory fungi.</title>
        <authorList>
            <person name="Liu X."/>
            <person name="Zhang W."/>
            <person name="Liu K."/>
        </authorList>
    </citation>
    <scope>NUCLEOTIDE SEQUENCE [LARGE SCALE GENOMIC DNA]</scope>
    <source>
        <strain evidence="3 4">248</strain>
    </source>
</reference>
<dbReference type="Gene3D" id="1.10.3290.10">
    <property type="entry name" value="Fido-like domain"/>
    <property type="match status" value="1"/>
</dbReference>
<feature type="compositionally biased region" description="Polar residues" evidence="1">
    <location>
        <begin position="283"/>
        <end position="292"/>
    </location>
</feature>
<dbReference type="EMBL" id="KI966464">
    <property type="protein sequence ID" value="EWC43422.1"/>
    <property type="molecule type" value="Genomic_DNA"/>
</dbReference>
<dbReference type="HOGENOM" id="CLU_578731_0_0_1"/>
<dbReference type="InterPro" id="IPR036597">
    <property type="entry name" value="Fido-like_dom_sf"/>
</dbReference>
<dbReference type="OrthoDB" id="439046at2759"/>
<dbReference type="SUPFAM" id="SSF140931">
    <property type="entry name" value="Fic-like"/>
    <property type="match status" value="1"/>
</dbReference>
<dbReference type="PROSITE" id="PS51459">
    <property type="entry name" value="FIDO"/>
    <property type="match status" value="1"/>
</dbReference>
<protein>
    <recommendedName>
        <fullName evidence="2">Fido domain-containing protein</fullName>
    </recommendedName>
</protein>
<accession>W7HSG5</accession>
<proteinExistence type="predicted"/>
<dbReference type="AlphaFoldDB" id="W7HSG5"/>
<feature type="compositionally biased region" description="Low complexity" evidence="1">
    <location>
        <begin position="37"/>
        <end position="47"/>
    </location>
</feature>
<evidence type="ECO:0000256" key="1">
    <source>
        <dbReference type="SAM" id="MobiDB-lite"/>
    </source>
</evidence>
<keyword evidence="4" id="KW-1185">Reference proteome</keyword>
<evidence type="ECO:0000313" key="4">
    <source>
        <dbReference type="Proteomes" id="UP000024837"/>
    </source>
</evidence>
<organism evidence="3 4">
    <name type="scientific">Drechslerella stenobrocha 248</name>
    <dbReference type="NCBI Taxonomy" id="1043628"/>
    <lineage>
        <taxon>Eukaryota</taxon>
        <taxon>Fungi</taxon>
        <taxon>Dikarya</taxon>
        <taxon>Ascomycota</taxon>
        <taxon>Pezizomycotina</taxon>
        <taxon>Orbiliomycetes</taxon>
        <taxon>Orbiliales</taxon>
        <taxon>Orbiliaceae</taxon>
        <taxon>Drechslerella</taxon>
    </lineage>
</organism>
<gene>
    <name evidence="3" type="ORF">DRE_07608</name>
</gene>
<sequence length="472" mass="51761">MASEYEAVRWRILSGRGAGRPSSALSPLATMNPPPASSSSTSANPSQPTNLPLLISTSFIETLANHVKTLSEARISKGFLHLHPAPIHRSRYLADPPQQYQHITDLLRRIDINLFNISPFKLQTFLSSLLTRLVHDSTRLSRTGTDLPTTQRICAAIFAGAGITELNLPNTPGFHSEVDAVARQQGRTTVALAGVLRAREQVVHYTNALAYFIQWVVCESGELTTELLRDTHRILTRAHEPVDGMPCEPFGGRYRDYQLVSDVVIGSHENDSVYDSNDDNDTETITPTTPRNLHSRASDTTDLSRAGSIYHDVAEEPHSGPTPLRESIDPREVEAYTAKLIDTYHAQLSLDRHSRQADNVAECTLSDPFALTAWLCSEFLHVRPFVAGNEEISRIMLTGILLRELGVAAVIGRDDGDGEAGRAEYTEILERCQQRHGTTEGEDGGSYAEFAGLVVRRATACVEDLAAVVGSS</sequence>
<name>W7HSG5_9PEZI</name>
<feature type="region of interest" description="Disordered" evidence="1">
    <location>
        <begin position="17"/>
        <end position="47"/>
    </location>
</feature>
<dbReference type="Proteomes" id="UP000024837">
    <property type="component" value="Unassembled WGS sequence"/>
</dbReference>
<dbReference type="InterPro" id="IPR003812">
    <property type="entry name" value="Fido"/>
</dbReference>
<evidence type="ECO:0000259" key="2">
    <source>
        <dbReference type="PROSITE" id="PS51459"/>
    </source>
</evidence>
<feature type="domain" description="Fido" evidence="2">
    <location>
        <begin position="285"/>
        <end position="456"/>
    </location>
</feature>